<keyword evidence="3" id="KW-1185">Reference proteome</keyword>
<organism evidence="2 3">
    <name type="scientific">Elysia marginata</name>
    <dbReference type="NCBI Taxonomy" id="1093978"/>
    <lineage>
        <taxon>Eukaryota</taxon>
        <taxon>Metazoa</taxon>
        <taxon>Spiralia</taxon>
        <taxon>Lophotrochozoa</taxon>
        <taxon>Mollusca</taxon>
        <taxon>Gastropoda</taxon>
        <taxon>Heterobranchia</taxon>
        <taxon>Euthyneura</taxon>
        <taxon>Panpulmonata</taxon>
        <taxon>Sacoglossa</taxon>
        <taxon>Placobranchoidea</taxon>
        <taxon>Plakobranchidae</taxon>
        <taxon>Elysia</taxon>
    </lineage>
</organism>
<sequence length="172" mass="20205">MSLVIGFLFAWCFTAECGFVSEVGAHADGQRLNGAHHVSKKDNSRYLHKTKRLSNVLHDVTRDSAWFGYRLTKNEGDHNGFKKQDTFNNSFFNDSTELQFHSQGLRRNYTNPIVDPRAYNFRRKHKRRSIRGRREARSVQTSSKPEIRIIVRVRRRPVRRPDFTQLNKGTRK</sequence>
<feature type="chain" id="PRO_5043842455" evidence="1">
    <location>
        <begin position="18"/>
        <end position="172"/>
    </location>
</feature>
<comment type="caution">
    <text evidence="2">The sequence shown here is derived from an EMBL/GenBank/DDBJ whole genome shotgun (WGS) entry which is preliminary data.</text>
</comment>
<keyword evidence="1" id="KW-0732">Signal</keyword>
<evidence type="ECO:0000313" key="2">
    <source>
        <dbReference type="EMBL" id="GFR71089.1"/>
    </source>
</evidence>
<dbReference type="AlphaFoldDB" id="A0AAV4FDF9"/>
<feature type="signal peptide" evidence="1">
    <location>
        <begin position="1"/>
        <end position="17"/>
    </location>
</feature>
<protein>
    <submittedName>
        <fullName evidence="2">Uncharacterized protein</fullName>
    </submittedName>
</protein>
<reference evidence="2 3" key="1">
    <citation type="journal article" date="2021" name="Elife">
        <title>Chloroplast acquisition without the gene transfer in kleptoplastic sea slugs, Plakobranchus ocellatus.</title>
        <authorList>
            <person name="Maeda T."/>
            <person name="Takahashi S."/>
            <person name="Yoshida T."/>
            <person name="Shimamura S."/>
            <person name="Takaki Y."/>
            <person name="Nagai Y."/>
            <person name="Toyoda A."/>
            <person name="Suzuki Y."/>
            <person name="Arimoto A."/>
            <person name="Ishii H."/>
            <person name="Satoh N."/>
            <person name="Nishiyama T."/>
            <person name="Hasebe M."/>
            <person name="Maruyama T."/>
            <person name="Minagawa J."/>
            <person name="Obokata J."/>
            <person name="Shigenobu S."/>
        </authorList>
    </citation>
    <scope>NUCLEOTIDE SEQUENCE [LARGE SCALE GENOMIC DNA]</scope>
</reference>
<accession>A0AAV4FDF9</accession>
<dbReference type="Proteomes" id="UP000762676">
    <property type="component" value="Unassembled WGS sequence"/>
</dbReference>
<name>A0AAV4FDF9_9GAST</name>
<proteinExistence type="predicted"/>
<gene>
    <name evidence="2" type="ORF">ElyMa_005670100</name>
</gene>
<evidence type="ECO:0000313" key="3">
    <source>
        <dbReference type="Proteomes" id="UP000762676"/>
    </source>
</evidence>
<dbReference type="EMBL" id="BMAT01011349">
    <property type="protein sequence ID" value="GFR71089.1"/>
    <property type="molecule type" value="Genomic_DNA"/>
</dbReference>
<evidence type="ECO:0000256" key="1">
    <source>
        <dbReference type="SAM" id="SignalP"/>
    </source>
</evidence>